<dbReference type="PANTHER" id="PTHR43233">
    <property type="entry name" value="FAMILY N-ACETYLTRANSFERASE, PUTATIVE (AFU_ORTHOLOGUE AFUA_6G03350)-RELATED"/>
    <property type="match status" value="1"/>
</dbReference>
<dbReference type="InterPro" id="IPR016181">
    <property type="entry name" value="Acyl_CoA_acyltransferase"/>
</dbReference>
<dbReference type="RefSeq" id="WP_236343299.1">
    <property type="nucleotide sequence ID" value="NZ_CAKMMF010000015.1"/>
</dbReference>
<evidence type="ECO:0000313" key="2">
    <source>
        <dbReference type="EMBL" id="CAH1208917.1"/>
    </source>
</evidence>
<dbReference type="PROSITE" id="PS51186">
    <property type="entry name" value="GNAT"/>
    <property type="match status" value="1"/>
</dbReference>
<dbReference type="Gene3D" id="3.40.630.30">
    <property type="match status" value="1"/>
</dbReference>
<comment type="caution">
    <text evidence="2">The sequence shown here is derived from an EMBL/GenBank/DDBJ whole genome shotgun (WGS) entry which is preliminary data.</text>
</comment>
<evidence type="ECO:0000259" key="1">
    <source>
        <dbReference type="PROSITE" id="PS51186"/>
    </source>
</evidence>
<feature type="domain" description="N-acetyltransferase" evidence="1">
    <location>
        <begin position="7"/>
        <end position="133"/>
    </location>
</feature>
<dbReference type="InterPro" id="IPR053144">
    <property type="entry name" value="Acetyltransferase_Butenolide"/>
</dbReference>
<protein>
    <recommendedName>
        <fullName evidence="1">N-acetyltransferase domain-containing protein</fullName>
    </recommendedName>
</protein>
<dbReference type="Pfam" id="PF13673">
    <property type="entry name" value="Acetyltransf_10"/>
    <property type="match status" value="1"/>
</dbReference>
<keyword evidence="3" id="KW-1185">Reference proteome</keyword>
<gene>
    <name evidence="2" type="ORF">PAECIP111893_02934</name>
</gene>
<name>A0ABM9CCP6_9BACL</name>
<dbReference type="Proteomes" id="UP000838686">
    <property type="component" value="Unassembled WGS sequence"/>
</dbReference>
<dbReference type="SUPFAM" id="SSF55729">
    <property type="entry name" value="Acyl-CoA N-acyltransferases (Nat)"/>
    <property type="match status" value="1"/>
</dbReference>
<dbReference type="PANTHER" id="PTHR43233:SF1">
    <property type="entry name" value="FAMILY N-ACETYLTRANSFERASE, PUTATIVE (AFU_ORTHOLOGUE AFUA_6G03350)-RELATED"/>
    <property type="match status" value="1"/>
</dbReference>
<proteinExistence type="predicted"/>
<dbReference type="EMBL" id="CAKMMF010000015">
    <property type="protein sequence ID" value="CAH1208917.1"/>
    <property type="molecule type" value="Genomic_DNA"/>
</dbReference>
<reference evidence="2" key="1">
    <citation type="submission" date="2022-01" db="EMBL/GenBank/DDBJ databases">
        <authorList>
            <person name="Criscuolo A."/>
        </authorList>
    </citation>
    <scope>NUCLEOTIDE SEQUENCE</scope>
    <source>
        <strain evidence="2">CIP111893</strain>
    </source>
</reference>
<dbReference type="InterPro" id="IPR000182">
    <property type="entry name" value="GNAT_dom"/>
</dbReference>
<sequence>MTAITYKETKAITASELARVFSSSGIRRPVEDLPRLEQMIANADIVLTAWDGDKLIGIARALTDYAYCCYLSDLAVDADYQKAGIGNELVKHVQARIGEEVSLVLLSAPGAMEYYPRIGFAHANNCFLIPRSR</sequence>
<dbReference type="CDD" id="cd04301">
    <property type="entry name" value="NAT_SF"/>
    <property type="match status" value="1"/>
</dbReference>
<accession>A0ABM9CCP6</accession>
<organism evidence="2 3">
    <name type="scientific">Paenibacillus plantiphilus</name>
    <dbReference type="NCBI Taxonomy" id="2905650"/>
    <lineage>
        <taxon>Bacteria</taxon>
        <taxon>Bacillati</taxon>
        <taxon>Bacillota</taxon>
        <taxon>Bacilli</taxon>
        <taxon>Bacillales</taxon>
        <taxon>Paenibacillaceae</taxon>
        <taxon>Paenibacillus</taxon>
    </lineage>
</organism>
<evidence type="ECO:0000313" key="3">
    <source>
        <dbReference type="Proteomes" id="UP000838686"/>
    </source>
</evidence>